<evidence type="ECO:0000256" key="1">
    <source>
        <dbReference type="SAM" id="MobiDB-lite"/>
    </source>
</evidence>
<dbReference type="AlphaFoldDB" id="V2XIC8"/>
<feature type="region of interest" description="Disordered" evidence="1">
    <location>
        <begin position="64"/>
        <end position="102"/>
    </location>
</feature>
<organism evidence="2 3">
    <name type="scientific">Moniliophthora roreri (strain MCA 2997)</name>
    <name type="common">Cocoa frosty pod rot fungus</name>
    <name type="synonym">Crinipellis roreri</name>
    <dbReference type="NCBI Taxonomy" id="1381753"/>
    <lineage>
        <taxon>Eukaryota</taxon>
        <taxon>Fungi</taxon>
        <taxon>Dikarya</taxon>
        <taxon>Basidiomycota</taxon>
        <taxon>Agaricomycotina</taxon>
        <taxon>Agaricomycetes</taxon>
        <taxon>Agaricomycetidae</taxon>
        <taxon>Agaricales</taxon>
        <taxon>Marasmiineae</taxon>
        <taxon>Marasmiaceae</taxon>
        <taxon>Moniliophthora</taxon>
    </lineage>
</organism>
<accession>V2XIC8</accession>
<comment type="caution">
    <text evidence="2">The sequence shown here is derived from an EMBL/GenBank/DDBJ whole genome shotgun (WGS) entry which is preliminary data.</text>
</comment>
<gene>
    <name evidence="2" type="ORF">Moror_1758</name>
</gene>
<reference evidence="2 3" key="1">
    <citation type="journal article" date="2014" name="BMC Genomics">
        <title>Genome and secretome analysis of the hemibiotrophic fungal pathogen, Moniliophthora roreri, which causes frosty pod rot disease of cacao: mechanisms of the biotrophic and necrotrophic phases.</title>
        <authorList>
            <person name="Meinhardt L.W."/>
            <person name="Costa G.G.L."/>
            <person name="Thomazella D.P.T."/>
            <person name="Teixeira P.J.P.L."/>
            <person name="Carazzolle M.F."/>
            <person name="Schuster S.C."/>
            <person name="Carlson J.E."/>
            <person name="Guiltinan M.J."/>
            <person name="Mieczkowski P."/>
            <person name="Farmer A."/>
            <person name="Ramaraj T."/>
            <person name="Crozier J."/>
            <person name="Davis R.E."/>
            <person name="Shao J."/>
            <person name="Melnick R.L."/>
            <person name="Pereira G.A.G."/>
            <person name="Bailey B.A."/>
        </authorList>
    </citation>
    <scope>NUCLEOTIDE SEQUENCE [LARGE SCALE GENOMIC DNA]</scope>
    <source>
        <strain evidence="2 3">MCA 2997</strain>
    </source>
</reference>
<name>V2XIC8_MONRO</name>
<dbReference type="Proteomes" id="UP000017559">
    <property type="component" value="Unassembled WGS sequence"/>
</dbReference>
<sequence>MEKASGMMFSNVTDFICPLSDNGDKCIYLHGPDLYAVYPEKEDEGISSSTFKKYSINSANSPYPNGFNADSTTQTQKNKAPEVKPSNLYEPTVFSDYRGPIL</sequence>
<dbReference type="KEGG" id="mrr:Moror_1758"/>
<protein>
    <submittedName>
        <fullName evidence="2">Uncharacterized protein</fullName>
    </submittedName>
</protein>
<dbReference type="EMBL" id="AWSO01000194">
    <property type="protein sequence ID" value="ESK93477.1"/>
    <property type="molecule type" value="Genomic_DNA"/>
</dbReference>
<evidence type="ECO:0000313" key="3">
    <source>
        <dbReference type="Proteomes" id="UP000017559"/>
    </source>
</evidence>
<evidence type="ECO:0000313" key="2">
    <source>
        <dbReference type="EMBL" id="ESK93477.1"/>
    </source>
</evidence>
<proteinExistence type="predicted"/>
<dbReference type="HOGENOM" id="CLU_2278171_0_0_1"/>
<feature type="compositionally biased region" description="Polar residues" evidence="1">
    <location>
        <begin position="64"/>
        <end position="78"/>
    </location>
</feature>
<keyword evidence="3" id="KW-1185">Reference proteome</keyword>